<organism evidence="1 2">
    <name type="scientific">Sphingobacterium faecale</name>
    <dbReference type="NCBI Taxonomy" id="2803775"/>
    <lineage>
        <taxon>Bacteria</taxon>
        <taxon>Pseudomonadati</taxon>
        <taxon>Bacteroidota</taxon>
        <taxon>Sphingobacteriia</taxon>
        <taxon>Sphingobacteriales</taxon>
        <taxon>Sphingobacteriaceae</taxon>
        <taxon>Sphingobacterium</taxon>
    </lineage>
</organism>
<sequence length="134" mass="14769">MLKNIKNYAMALGGLAIALSLTFMSFKASVVEKTSRKTLSFQTWRFVETVDSDPTNPENYVLQQLSDPPCGTIEKKICTITAPDDGNGLPDLQEQMFDPVTNNDQTIEHLIDRAQTSLSSTPTTNVAVLAFKNL</sequence>
<dbReference type="EMBL" id="JAERTY010000001">
    <property type="protein sequence ID" value="MBL1407645.1"/>
    <property type="molecule type" value="Genomic_DNA"/>
</dbReference>
<evidence type="ECO:0000313" key="1">
    <source>
        <dbReference type="EMBL" id="MBL1407645.1"/>
    </source>
</evidence>
<protein>
    <submittedName>
        <fullName evidence="1">Uncharacterized protein</fullName>
    </submittedName>
</protein>
<name>A0ABS1QYZ3_9SPHI</name>
<accession>A0ABS1QYZ3</accession>
<gene>
    <name evidence="1" type="ORF">JKG61_02645</name>
</gene>
<dbReference type="RefSeq" id="WP_202101433.1">
    <property type="nucleotide sequence ID" value="NZ_JAERTY010000001.1"/>
</dbReference>
<proteinExistence type="predicted"/>
<keyword evidence="2" id="KW-1185">Reference proteome</keyword>
<reference evidence="1 2" key="1">
    <citation type="submission" date="2021-01" db="EMBL/GenBank/DDBJ databases">
        <title>C459-1 draft genome sequence.</title>
        <authorList>
            <person name="Zhang X.-F."/>
        </authorList>
    </citation>
    <scope>NUCLEOTIDE SEQUENCE [LARGE SCALE GENOMIC DNA]</scope>
    <source>
        <strain evidence="2">C459-1</strain>
    </source>
</reference>
<evidence type="ECO:0000313" key="2">
    <source>
        <dbReference type="Proteomes" id="UP000625283"/>
    </source>
</evidence>
<comment type="caution">
    <text evidence="1">The sequence shown here is derived from an EMBL/GenBank/DDBJ whole genome shotgun (WGS) entry which is preliminary data.</text>
</comment>
<dbReference type="Proteomes" id="UP000625283">
    <property type="component" value="Unassembled WGS sequence"/>
</dbReference>